<evidence type="ECO:0000313" key="2">
    <source>
        <dbReference type="EMBL" id="TSE25930.1"/>
    </source>
</evidence>
<reference evidence="2 3" key="1">
    <citation type="submission" date="2019-07" db="EMBL/GenBank/DDBJ databases">
        <title>Tepidimonas sediminis YIM 72259 draft genome.</title>
        <authorList>
            <person name="Da Costa M.S."/>
            <person name="Froufe H.J.C."/>
            <person name="Egas C."/>
            <person name="Albuquerque L."/>
        </authorList>
    </citation>
    <scope>NUCLEOTIDE SEQUENCE [LARGE SCALE GENOMIC DNA]</scope>
    <source>
        <strain evidence="2 3">YIM 72259</strain>
    </source>
</reference>
<dbReference type="AlphaFoldDB" id="A0A554WQS7"/>
<gene>
    <name evidence="2" type="ORF">Tsedi_01154</name>
</gene>
<dbReference type="Pfam" id="PF11306">
    <property type="entry name" value="DUF3108"/>
    <property type="match status" value="1"/>
</dbReference>
<evidence type="ECO:0000313" key="3">
    <source>
        <dbReference type="Proteomes" id="UP000320225"/>
    </source>
</evidence>
<dbReference type="EMBL" id="VJND01000005">
    <property type="protein sequence ID" value="TSE25930.1"/>
    <property type="molecule type" value="Genomic_DNA"/>
</dbReference>
<sequence length="358" mass="37204">MIALAVAGAHAAVLAWLAIAPPSALSPAGSRPLPGWVTVAPAAPAVQPASAVPAPRPRGAASRPAAATPTHAVAPEPGPLPVEPEPAAAAAEAATTPPTPPDQGESGQADEPLALAARAAPPAAPAAAEAAADDRAGDAAAPGALVWPRLAELRYDVEGRARGVGYRAEATLRWHASAARYETELTLRALWLQRAQHSSGELLATGLRPQRFADRGRRERVLTFTWSDDGGQARRDGDEPALPVAAGTQDRLSLFAQLGALLMRDGAQPGQRWTLPVAGFGGVQPWTFEVEGDETLAMGPGPVTAVRLRRLGHGGGPDVTLWYAAASWGPLPVRVRLRETDDQLVDQTLREGRLEPAP</sequence>
<proteinExistence type="predicted"/>
<name>A0A554WQS7_9BURK</name>
<keyword evidence="3" id="KW-1185">Reference proteome</keyword>
<evidence type="ECO:0000256" key="1">
    <source>
        <dbReference type="SAM" id="MobiDB-lite"/>
    </source>
</evidence>
<dbReference type="Proteomes" id="UP000320225">
    <property type="component" value="Unassembled WGS sequence"/>
</dbReference>
<feature type="compositionally biased region" description="Low complexity" evidence="1">
    <location>
        <begin position="85"/>
        <end position="96"/>
    </location>
</feature>
<dbReference type="InterPro" id="IPR021457">
    <property type="entry name" value="DUF3108"/>
</dbReference>
<comment type="caution">
    <text evidence="2">The sequence shown here is derived from an EMBL/GenBank/DDBJ whole genome shotgun (WGS) entry which is preliminary data.</text>
</comment>
<feature type="region of interest" description="Disordered" evidence="1">
    <location>
        <begin position="49"/>
        <end position="108"/>
    </location>
</feature>
<protein>
    <recommendedName>
        <fullName evidence="4">DUF3108 domain-containing protein</fullName>
    </recommendedName>
</protein>
<evidence type="ECO:0008006" key="4">
    <source>
        <dbReference type="Google" id="ProtNLM"/>
    </source>
</evidence>
<accession>A0A554WQS7</accession>
<feature type="compositionally biased region" description="Low complexity" evidence="1">
    <location>
        <begin position="49"/>
        <end position="75"/>
    </location>
</feature>
<organism evidence="2 3">
    <name type="scientific">Tepidimonas sediminis</name>
    <dbReference type="NCBI Taxonomy" id="2588941"/>
    <lineage>
        <taxon>Bacteria</taxon>
        <taxon>Pseudomonadati</taxon>
        <taxon>Pseudomonadota</taxon>
        <taxon>Betaproteobacteria</taxon>
        <taxon>Burkholderiales</taxon>
        <taxon>Tepidimonas</taxon>
    </lineage>
</organism>